<sequence>MITAQEARELSDKLDISEDIEFISDSIRVAATKGYNKVSLVTKYGAVGNPDTQDPTTMKIAKWLADSGFTVLYYPSMDQRDNERTEVAW</sequence>
<gene>
    <name evidence="1" type="ORF">CPT_Seurat79</name>
</gene>
<dbReference type="Proteomes" id="UP000030205">
    <property type="component" value="Segment"/>
</dbReference>
<organism evidence="1 2">
    <name type="scientific">Escherichia phage Seurat</name>
    <dbReference type="NCBI Taxonomy" id="1540098"/>
    <lineage>
        <taxon>Viruses</taxon>
        <taxon>Duplodnaviria</taxon>
        <taxon>Heunggongvirae</taxon>
        <taxon>Uroviricota</taxon>
        <taxon>Caudoviricetes</taxon>
        <taxon>Queuovirinae</taxon>
        <taxon>Seuratvirus</taxon>
        <taxon>Seuratvirus seurat</taxon>
    </lineage>
</organism>
<name>A0A0A0RPE6_9CAUD</name>
<dbReference type="GeneID" id="24608690"/>
<dbReference type="EMBL" id="KM236243">
    <property type="protein sequence ID" value="AIW03942.1"/>
    <property type="molecule type" value="Genomic_DNA"/>
</dbReference>
<evidence type="ECO:0000313" key="2">
    <source>
        <dbReference type="Proteomes" id="UP000030205"/>
    </source>
</evidence>
<proteinExistence type="predicted"/>
<protein>
    <submittedName>
        <fullName evidence="1">Uncharacterized protein</fullName>
    </submittedName>
</protein>
<accession>A0A0A0RPE6</accession>
<reference evidence="1 2" key="1">
    <citation type="submission" date="2014-07" db="EMBL/GenBank/DDBJ databases">
        <title>The Complete Genome of Enterotoxigenic Escherichia coli Siphophage Seurat.</title>
        <authorList>
            <person name="Doan D.P."/>
            <person name="Lessor L.E."/>
            <person name="Hernandez A.C."/>
            <person name="Everett G.F.K."/>
        </authorList>
    </citation>
    <scope>NUCLEOTIDE SEQUENCE [LARGE SCALE GENOMIC DNA]</scope>
</reference>
<keyword evidence="2" id="KW-1185">Reference proteome</keyword>
<dbReference type="OrthoDB" id="20983at10239"/>
<dbReference type="KEGG" id="vg:24608690"/>
<dbReference type="RefSeq" id="YP_009152023.1">
    <property type="nucleotide sequence ID" value="NC_027378.1"/>
</dbReference>
<evidence type="ECO:0000313" key="1">
    <source>
        <dbReference type="EMBL" id="AIW03942.1"/>
    </source>
</evidence>